<evidence type="ECO:0000313" key="3">
    <source>
        <dbReference type="Proteomes" id="UP000735302"/>
    </source>
</evidence>
<name>A0AAV3WVE3_9GAST</name>
<dbReference type="Proteomes" id="UP000735302">
    <property type="component" value="Unassembled WGS sequence"/>
</dbReference>
<reference evidence="2 3" key="1">
    <citation type="journal article" date="2021" name="Elife">
        <title>Chloroplast acquisition without the gene transfer in kleptoplastic sea slugs, Plakobranchus ocellatus.</title>
        <authorList>
            <person name="Maeda T."/>
            <person name="Takahashi S."/>
            <person name="Yoshida T."/>
            <person name="Shimamura S."/>
            <person name="Takaki Y."/>
            <person name="Nagai Y."/>
            <person name="Toyoda A."/>
            <person name="Suzuki Y."/>
            <person name="Arimoto A."/>
            <person name="Ishii H."/>
            <person name="Satoh N."/>
            <person name="Nishiyama T."/>
            <person name="Hasebe M."/>
            <person name="Maruyama T."/>
            <person name="Minagawa J."/>
            <person name="Obokata J."/>
            <person name="Shigenobu S."/>
        </authorList>
    </citation>
    <scope>NUCLEOTIDE SEQUENCE [LARGE SCALE GENOMIC DNA]</scope>
</reference>
<comment type="caution">
    <text evidence="2">The sequence shown here is derived from an EMBL/GenBank/DDBJ whole genome shotgun (WGS) entry which is preliminary data.</text>
</comment>
<protein>
    <submittedName>
        <fullName evidence="2">Uncharacterized protein</fullName>
    </submittedName>
</protein>
<evidence type="ECO:0000313" key="2">
    <source>
        <dbReference type="EMBL" id="GFN74255.1"/>
    </source>
</evidence>
<sequence>MYRRGAAHGRQPILVALTTRSVRWVNSIPNSTWEEKEVEDSRRRSRLDETMAQESKPHLPGRVSASPGRYTVSLQFHTLSPLRCLF</sequence>
<proteinExistence type="predicted"/>
<gene>
    <name evidence="2" type="ORF">PoB_000076100</name>
</gene>
<feature type="compositionally biased region" description="Basic and acidic residues" evidence="1">
    <location>
        <begin position="35"/>
        <end position="49"/>
    </location>
</feature>
<dbReference type="AlphaFoldDB" id="A0AAV3WVE3"/>
<evidence type="ECO:0000256" key="1">
    <source>
        <dbReference type="SAM" id="MobiDB-lite"/>
    </source>
</evidence>
<keyword evidence="3" id="KW-1185">Reference proteome</keyword>
<organism evidence="2 3">
    <name type="scientific">Plakobranchus ocellatus</name>
    <dbReference type="NCBI Taxonomy" id="259542"/>
    <lineage>
        <taxon>Eukaryota</taxon>
        <taxon>Metazoa</taxon>
        <taxon>Spiralia</taxon>
        <taxon>Lophotrochozoa</taxon>
        <taxon>Mollusca</taxon>
        <taxon>Gastropoda</taxon>
        <taxon>Heterobranchia</taxon>
        <taxon>Euthyneura</taxon>
        <taxon>Panpulmonata</taxon>
        <taxon>Sacoglossa</taxon>
        <taxon>Placobranchoidea</taxon>
        <taxon>Plakobranchidae</taxon>
        <taxon>Plakobranchus</taxon>
    </lineage>
</organism>
<accession>A0AAV3WVE3</accession>
<dbReference type="EMBL" id="BLXT01000063">
    <property type="protein sequence ID" value="GFN74255.1"/>
    <property type="molecule type" value="Genomic_DNA"/>
</dbReference>
<feature type="region of interest" description="Disordered" evidence="1">
    <location>
        <begin position="35"/>
        <end position="64"/>
    </location>
</feature>